<keyword evidence="3" id="KW-1185">Reference proteome</keyword>
<name>A0A6V8MKM8_9BACT</name>
<evidence type="ECO:0000313" key="2">
    <source>
        <dbReference type="EMBL" id="GFO60560.1"/>
    </source>
</evidence>
<comment type="caution">
    <text evidence="2">The sequence shown here is derived from an EMBL/GenBank/DDBJ whole genome shotgun (WGS) entry which is preliminary data.</text>
</comment>
<feature type="signal peptide" evidence="1">
    <location>
        <begin position="1"/>
        <end position="23"/>
    </location>
</feature>
<feature type="chain" id="PRO_5028069699" description="Outer membrane channel protein" evidence="1">
    <location>
        <begin position="24"/>
        <end position="449"/>
    </location>
</feature>
<gene>
    <name evidence="2" type="ORF">GMST_28850</name>
</gene>
<accession>A0A6V8MKM8</accession>
<dbReference type="EMBL" id="BLXX01000009">
    <property type="protein sequence ID" value="GFO60560.1"/>
    <property type="molecule type" value="Genomic_DNA"/>
</dbReference>
<evidence type="ECO:0000256" key="1">
    <source>
        <dbReference type="SAM" id="SignalP"/>
    </source>
</evidence>
<dbReference type="Proteomes" id="UP000556026">
    <property type="component" value="Unassembled WGS sequence"/>
</dbReference>
<dbReference type="AlphaFoldDB" id="A0A6V8MKM8"/>
<proteinExistence type="predicted"/>
<reference evidence="3" key="1">
    <citation type="submission" date="2020-06" db="EMBL/GenBank/DDBJ databases">
        <title>Draft genomic sequence of Geomonas sp. Red330.</title>
        <authorList>
            <person name="Itoh H."/>
            <person name="Zhenxing X."/>
            <person name="Ushijima N."/>
            <person name="Masuda Y."/>
            <person name="Shiratori Y."/>
            <person name="Senoo K."/>
        </authorList>
    </citation>
    <scope>NUCLEOTIDE SEQUENCE [LARGE SCALE GENOMIC DNA]</scope>
    <source>
        <strain evidence="3">Red330</strain>
    </source>
</reference>
<protein>
    <recommendedName>
        <fullName evidence="4">Outer membrane channel protein</fullName>
    </recommendedName>
</protein>
<evidence type="ECO:0000313" key="3">
    <source>
        <dbReference type="Proteomes" id="UP000556026"/>
    </source>
</evidence>
<organism evidence="2 3">
    <name type="scientific">Geomonas silvestris</name>
    <dbReference type="NCBI Taxonomy" id="2740184"/>
    <lineage>
        <taxon>Bacteria</taxon>
        <taxon>Pseudomonadati</taxon>
        <taxon>Thermodesulfobacteriota</taxon>
        <taxon>Desulfuromonadia</taxon>
        <taxon>Geobacterales</taxon>
        <taxon>Geobacteraceae</taxon>
        <taxon>Geomonas</taxon>
    </lineage>
</organism>
<sequence>MKKVLSRFLASLSLAALPAAACAADGSVDSTTLLRFSQDSRPGVSSRTLLPATSFLGLDADKLADGKLSAHFLGWGRADLADKSFNENQADGSLTYGYLQYRFGAANAQARAGRFFVHEGIINEQVDGVSARTDLPYGFGVSAFGGATVHNARIPGTGSDGKGDGIFGGRVNYRYGGMFEIGLAGVFETDAPTMADPNLAGRFGSHRVIGADLWYSPISKVAFMARTSVNTETGGVAEQGYLLTVKPLKDLTVTGEFNDYQDRDLFYSSALFAAMPSMLSGNNLNQESRTLGASASYQIDSKFELTGDYKHYTRDIGKADRFGGELRCTLPDAALRTGGSYHYLRSSADFAVVPTSDASGSFHELRAYAMRDTKSYFASLDVIDYLFKRDIDGKKSALELYGSLGYHLTPNLALSGDLSYGSNPQNTDELKGLIRLNYSMKLAGKGDTK</sequence>
<dbReference type="RefSeq" id="WP_183355377.1">
    <property type="nucleotide sequence ID" value="NZ_BLXX01000009.1"/>
</dbReference>
<evidence type="ECO:0008006" key="4">
    <source>
        <dbReference type="Google" id="ProtNLM"/>
    </source>
</evidence>
<keyword evidence="1" id="KW-0732">Signal</keyword>